<dbReference type="Proteomes" id="UP000199028">
    <property type="component" value="Unassembled WGS sequence"/>
</dbReference>
<gene>
    <name evidence="4" type="ORF">SAMN05216195_102209</name>
</gene>
<organism evidence="4 5">
    <name type="scientific">Lentzea flaviverrucosa</name>
    <dbReference type="NCBI Taxonomy" id="200379"/>
    <lineage>
        <taxon>Bacteria</taxon>
        <taxon>Bacillati</taxon>
        <taxon>Actinomycetota</taxon>
        <taxon>Actinomycetes</taxon>
        <taxon>Pseudonocardiales</taxon>
        <taxon>Pseudonocardiaceae</taxon>
        <taxon>Lentzea</taxon>
    </lineage>
</organism>
<accession>A0A1H9FAK3</accession>
<dbReference type="EMBL" id="FOFT01000002">
    <property type="protein sequence ID" value="SEQ34885.1"/>
    <property type="molecule type" value="Genomic_DNA"/>
</dbReference>
<sequence length="1110" mass="121597">MSIEIFISHAPDGAEDAEALTQLVEKSNDAVRVISASTSDDLFVRIGLATIVIVIVTPDYLGDETSRHELSVAEDIARRDKGLSIVLLVAEDSVPDRLRRYPSVPFTRPVGREVIGGIVSVAGPREMPELTRQPAPFIGRAEELRTLVDWCGSAARHSGAMVFGLPGTGRTRLANELCAQMRADGWNAGFNGDPGVLSSSASRTLVVIDHADIAPIARVLALLDVSAHDRTRVLLLGQDEAPSTLWDQVLQAEPDAFPERPPVIMSLNQRRLSPRDLRDLEGSHHGTPLTRAETPLEHLLAASLHRGEDRDWEWGAWPAAYFAAVTRYWRTRLVEVEDLPEKPAARIVWIAAMAGLRPNELGSVTAELTNLRLHGAMPTGWSVLPAPDGTTLLEHELVVGHAAHDNPEGLREAFNWALGSPGRLAPFLERMAAAALARPPLRKPLVELLGRAFNLWPLAAQQNRAELTYALSMCISVVAPTISPELAEEWRNQIGEVESASTVDFLGTGDQWAREDALNRGAWINALVTMVKPPAAKPLDRDGTGPSVIAVDGPWGAGKTSLMGIVRKRLDDLPAPPASEQRRRRIRRLWAKRWLTLAGAIYLLWRKPENSSGDQDFPAPVSPITVWFNPWAHQSSDQVWAGMARSILDAVSEKLFATEHERARYWLRRNGSRLDRGRLRRSLLRNALSPLVKLAVLSVAVPVGAALLRYDRSIDVLGVHVASGATLAKWVAAVLVAAAVVDTLRRFFFGRAANWCPAGLLDGPVLSGALAQPGADSVLRDPLYHARSGYLYLLQHDIHELLQDAAAKRHSVVVFVDDLDRCNPKTACEVLEAVNLFLSEDFPATKFVLGLDMGVVAAQIDQVMKDFTLEKTRRYFDDPSPGWTFLRKLVQLPVLLPRIERSTMESMVTRFLGTVIPVAEEPAAPAPPPAEPRATEVRTGAAPQRQQLMPAQPATGQEEPGEAPVDLAKLERHPAVRQRVQERLDTLPVQSAREAKRLLTVWQFYLRVLSAGGSPAGGTDQVVQAKAVVLLAELVVRWPALSAQLFGVVDGEQGVTRLRAAAPRDDVEWARAAAKVGLDPKRDKEAAKSLRELLTEQDSHLLAALSRRLL</sequence>
<dbReference type="Gene3D" id="3.40.50.10140">
    <property type="entry name" value="Toll/interleukin-1 receptor homology (TIR) domain"/>
    <property type="match status" value="1"/>
</dbReference>
<name>A0A1H9FAK3_9PSEU</name>
<dbReference type="Pfam" id="PF07693">
    <property type="entry name" value="KAP_NTPase"/>
    <property type="match status" value="1"/>
</dbReference>
<evidence type="ECO:0000313" key="5">
    <source>
        <dbReference type="Proteomes" id="UP000199028"/>
    </source>
</evidence>
<dbReference type="InterPro" id="IPR027417">
    <property type="entry name" value="P-loop_NTPase"/>
</dbReference>
<feature type="domain" description="KAP NTPase" evidence="3">
    <location>
        <begin position="525"/>
        <end position="908"/>
    </location>
</feature>
<dbReference type="AlphaFoldDB" id="A0A1H9FAK3"/>
<proteinExistence type="predicted"/>
<evidence type="ECO:0000256" key="2">
    <source>
        <dbReference type="SAM" id="Phobius"/>
    </source>
</evidence>
<keyword evidence="5" id="KW-1185">Reference proteome</keyword>
<keyword evidence="2" id="KW-0472">Membrane</keyword>
<keyword evidence="2" id="KW-0812">Transmembrane</keyword>
<feature type="transmembrane region" description="Helical" evidence="2">
    <location>
        <begin position="683"/>
        <end position="705"/>
    </location>
</feature>
<dbReference type="PANTHER" id="PTHR22674">
    <property type="entry name" value="NTPASE, KAP FAMILY P-LOOP DOMAIN-CONTAINING 1"/>
    <property type="match status" value="1"/>
</dbReference>
<dbReference type="InterPro" id="IPR052754">
    <property type="entry name" value="NTPase_KAP_P-loop"/>
</dbReference>
<feature type="region of interest" description="Disordered" evidence="1">
    <location>
        <begin position="921"/>
        <end position="944"/>
    </location>
</feature>
<evidence type="ECO:0000313" key="4">
    <source>
        <dbReference type="EMBL" id="SEQ34885.1"/>
    </source>
</evidence>
<keyword evidence="2" id="KW-1133">Transmembrane helix</keyword>
<dbReference type="InterPro" id="IPR035897">
    <property type="entry name" value="Toll_tir_struct_dom_sf"/>
</dbReference>
<reference evidence="5" key="1">
    <citation type="submission" date="2016-10" db="EMBL/GenBank/DDBJ databases">
        <authorList>
            <person name="Varghese N."/>
            <person name="Submissions S."/>
        </authorList>
    </citation>
    <scope>NUCLEOTIDE SEQUENCE [LARGE SCALE GENOMIC DNA]</scope>
    <source>
        <strain evidence="5">CGMCC 4.578</strain>
    </source>
</reference>
<evidence type="ECO:0000256" key="1">
    <source>
        <dbReference type="SAM" id="MobiDB-lite"/>
    </source>
</evidence>
<evidence type="ECO:0000259" key="3">
    <source>
        <dbReference type="Pfam" id="PF07693"/>
    </source>
</evidence>
<protein>
    <submittedName>
        <fullName evidence="4">KAP family P-loop domain-containing protein</fullName>
    </submittedName>
</protein>
<dbReference type="RefSeq" id="WP_170176124.1">
    <property type="nucleotide sequence ID" value="NZ_FOFT01000002.1"/>
</dbReference>
<dbReference type="Gene3D" id="3.40.50.300">
    <property type="entry name" value="P-loop containing nucleotide triphosphate hydrolases"/>
    <property type="match status" value="1"/>
</dbReference>
<dbReference type="PANTHER" id="PTHR22674:SF6">
    <property type="entry name" value="NTPASE KAP FAMILY P-LOOP DOMAIN-CONTAINING PROTEIN 1"/>
    <property type="match status" value="1"/>
</dbReference>
<feature type="transmembrane region" description="Helical" evidence="2">
    <location>
        <begin position="717"/>
        <end position="741"/>
    </location>
</feature>
<dbReference type="InterPro" id="IPR011646">
    <property type="entry name" value="KAP_P-loop"/>
</dbReference>
<dbReference type="SUPFAM" id="SSF52200">
    <property type="entry name" value="Toll/Interleukin receptor TIR domain"/>
    <property type="match status" value="1"/>
</dbReference>
<dbReference type="SUPFAM" id="SSF52540">
    <property type="entry name" value="P-loop containing nucleoside triphosphate hydrolases"/>
    <property type="match status" value="1"/>
</dbReference>